<dbReference type="AlphaFoldDB" id="A0A7D5XZE4"/>
<dbReference type="PRINTS" id="PR00123">
    <property type="entry name" value="ATPASEA"/>
</dbReference>
<evidence type="ECO:0000256" key="1">
    <source>
        <dbReference type="ARBA" id="ARBA00004141"/>
    </source>
</evidence>
<evidence type="ECO:0000256" key="5">
    <source>
        <dbReference type="ARBA" id="ARBA00022692"/>
    </source>
</evidence>
<feature type="transmembrane region" description="Helical" evidence="12">
    <location>
        <begin position="54"/>
        <end position="76"/>
    </location>
</feature>
<keyword evidence="10" id="KW-0066">ATP synthesis</keyword>
<keyword evidence="3" id="KW-0813">Transport</keyword>
<accession>A0A7D5XZE4</accession>
<dbReference type="RefSeq" id="YP_009912613.1">
    <property type="nucleotide sequence ID" value="NC_050050.1"/>
</dbReference>
<dbReference type="PANTHER" id="PTHR11410:SF0">
    <property type="entry name" value="ATP SYNTHASE SUBUNIT A"/>
    <property type="match status" value="1"/>
</dbReference>
<evidence type="ECO:0000256" key="4">
    <source>
        <dbReference type="ARBA" id="ARBA00022547"/>
    </source>
</evidence>
<comment type="similarity">
    <text evidence="2">Belongs to the ATPase A chain family.</text>
</comment>
<geneLocation type="mitochondrion" evidence="13"/>
<evidence type="ECO:0000256" key="2">
    <source>
        <dbReference type="ARBA" id="ARBA00006810"/>
    </source>
</evidence>
<keyword evidence="9 12" id="KW-0472">Membrane</keyword>
<dbReference type="InterPro" id="IPR035908">
    <property type="entry name" value="F0_ATP_A_sf"/>
</dbReference>
<sequence length="207" mass="23787">MFDYNSCVLFFSSLFVSWFVVFFLVLFLLSSLFYFQPLNFFINFCSKVFSNYPLQNGLFFFIFVSFFLLLVSNIFGLIPFSFSVTSHILFNILVGVFFWGLILAYSLVVDFNNLVGHFTPMGSPFALVNFLNYIEVISVFIRPVTLALRLTVNIAAGHVFLSLISVGVFFMSSSLVFIFLIFYYLFELAVGFLQAIVFSMLVDQYVN</sequence>
<evidence type="ECO:0000256" key="6">
    <source>
        <dbReference type="ARBA" id="ARBA00022781"/>
    </source>
</evidence>
<dbReference type="Gene3D" id="1.20.120.220">
    <property type="entry name" value="ATP synthase, F0 complex, subunit A"/>
    <property type="match status" value="1"/>
</dbReference>
<dbReference type="InterPro" id="IPR045083">
    <property type="entry name" value="ATP_synth_F0_asu_bact/mt"/>
</dbReference>
<keyword evidence="13" id="KW-0496">Mitochondrion</keyword>
<protein>
    <recommendedName>
        <fullName evidence="11">ATP synthase subunit a</fullName>
    </recommendedName>
</protein>
<evidence type="ECO:0000256" key="12">
    <source>
        <dbReference type="SAM" id="Phobius"/>
    </source>
</evidence>
<organism evidence="13">
    <name type="scientific">Obrimoposthia wandeli</name>
    <dbReference type="NCBI Taxonomy" id="2136291"/>
    <lineage>
        <taxon>Eukaryota</taxon>
        <taxon>Metazoa</taxon>
        <taxon>Spiralia</taxon>
        <taxon>Lophotrochozoa</taxon>
        <taxon>Platyhelminthes</taxon>
        <taxon>Rhabditophora</taxon>
        <taxon>Seriata</taxon>
        <taxon>Tricladida</taxon>
        <taxon>Maricola</taxon>
        <taxon>Bdellouroidea</taxon>
        <taxon>Uteriporidae</taxon>
        <taxon>Ectoplaninae</taxon>
        <taxon>Obrimoposthia</taxon>
    </lineage>
</organism>
<dbReference type="CDD" id="cd00310">
    <property type="entry name" value="ATP-synt_Fo_a_6"/>
    <property type="match status" value="1"/>
</dbReference>
<keyword evidence="6" id="KW-0375">Hydrogen ion transport</keyword>
<feature type="transmembrane region" description="Helical" evidence="12">
    <location>
        <begin position="7"/>
        <end position="34"/>
    </location>
</feature>
<keyword evidence="8" id="KW-0406">Ion transport</keyword>
<evidence type="ECO:0000313" key="13">
    <source>
        <dbReference type="EMBL" id="QLJ92319.1"/>
    </source>
</evidence>
<dbReference type="GO" id="GO:0046933">
    <property type="term" value="F:proton-transporting ATP synthase activity, rotational mechanism"/>
    <property type="evidence" value="ECO:0007669"/>
    <property type="project" value="TreeGrafter"/>
</dbReference>
<dbReference type="GO" id="GO:0005743">
    <property type="term" value="C:mitochondrial inner membrane"/>
    <property type="evidence" value="ECO:0007669"/>
    <property type="project" value="UniProtKB-SubCell"/>
</dbReference>
<dbReference type="PANTHER" id="PTHR11410">
    <property type="entry name" value="ATP SYNTHASE SUBUNIT A"/>
    <property type="match status" value="1"/>
</dbReference>
<evidence type="ECO:0000256" key="7">
    <source>
        <dbReference type="ARBA" id="ARBA00022989"/>
    </source>
</evidence>
<keyword evidence="5 12" id="KW-0812">Transmembrane</keyword>
<name>A0A7D5XZE4_9PLAT</name>
<evidence type="ECO:0000256" key="8">
    <source>
        <dbReference type="ARBA" id="ARBA00023065"/>
    </source>
</evidence>
<proteinExistence type="inferred from homology"/>
<feature type="transmembrane region" description="Helical" evidence="12">
    <location>
        <begin position="176"/>
        <end position="202"/>
    </location>
</feature>
<dbReference type="SUPFAM" id="SSF81336">
    <property type="entry name" value="F1F0 ATP synthase subunit A"/>
    <property type="match status" value="1"/>
</dbReference>
<dbReference type="InterPro" id="IPR023011">
    <property type="entry name" value="ATP_synth_F0_asu_AS"/>
</dbReference>
<dbReference type="GO" id="GO:0045259">
    <property type="term" value="C:proton-transporting ATP synthase complex"/>
    <property type="evidence" value="ECO:0007669"/>
    <property type="project" value="UniProtKB-KW"/>
</dbReference>
<keyword evidence="7 12" id="KW-1133">Transmembrane helix</keyword>
<reference evidence="13" key="1">
    <citation type="submission" date="2019-05" db="EMBL/GenBank/DDBJ databases">
        <title>The complete mitochondrial genome of the Antarctic triclad, Obrimoposthia wandeli (Platyhelminthes, Tricladida, Maricola).</title>
        <authorList>
            <person name="Yang H.-M."/>
            <person name="Ji S.-J."/>
            <person name="Kim S."/>
            <person name="Min G.-S."/>
        </authorList>
    </citation>
    <scope>NUCLEOTIDE SEQUENCE</scope>
</reference>
<comment type="subcellular location">
    <subcellularLocation>
        <location evidence="1">Membrane</location>
        <topology evidence="1">Multi-pass membrane protein</topology>
    </subcellularLocation>
    <subcellularLocation>
        <location evidence="11">Mitochondrion inner membrane</location>
        <topology evidence="11">Multi-pass membrane protein</topology>
    </subcellularLocation>
</comment>
<feature type="transmembrane region" description="Helical" evidence="12">
    <location>
        <begin position="146"/>
        <end position="170"/>
    </location>
</feature>
<dbReference type="GeneID" id="58117573"/>
<dbReference type="PROSITE" id="PS00449">
    <property type="entry name" value="ATPASE_A"/>
    <property type="match status" value="1"/>
</dbReference>
<keyword evidence="4" id="KW-0138">CF(0)</keyword>
<evidence type="ECO:0000256" key="9">
    <source>
        <dbReference type="ARBA" id="ARBA00023136"/>
    </source>
</evidence>
<gene>
    <name evidence="13" type="primary">Atp6</name>
</gene>
<dbReference type="EMBL" id="MK962607">
    <property type="protein sequence ID" value="QLJ92319.1"/>
    <property type="molecule type" value="Genomic_DNA"/>
</dbReference>
<dbReference type="NCBIfam" id="TIGR01131">
    <property type="entry name" value="ATP_synt_6_or_A"/>
    <property type="match status" value="1"/>
</dbReference>
<evidence type="ECO:0000256" key="10">
    <source>
        <dbReference type="ARBA" id="ARBA00023310"/>
    </source>
</evidence>
<dbReference type="InterPro" id="IPR000568">
    <property type="entry name" value="ATP_synth_F0_asu"/>
</dbReference>
<feature type="transmembrane region" description="Helical" evidence="12">
    <location>
        <begin position="114"/>
        <end position="134"/>
    </location>
</feature>
<evidence type="ECO:0000256" key="3">
    <source>
        <dbReference type="ARBA" id="ARBA00022448"/>
    </source>
</evidence>
<dbReference type="Pfam" id="PF00119">
    <property type="entry name" value="ATP-synt_A"/>
    <property type="match status" value="1"/>
</dbReference>
<feature type="transmembrane region" description="Helical" evidence="12">
    <location>
        <begin position="88"/>
        <end position="108"/>
    </location>
</feature>
<evidence type="ECO:0000256" key="11">
    <source>
        <dbReference type="RuleBase" id="RU004450"/>
    </source>
</evidence>